<dbReference type="Proteomes" id="UP000182658">
    <property type="component" value="Unassembled WGS sequence"/>
</dbReference>
<accession>A0A1J7IZH2</accession>
<dbReference type="AlphaFoldDB" id="A0A1J7IZH2"/>
<keyword evidence="3" id="KW-1185">Reference proteome</keyword>
<name>A0A1J7IZH2_9PEZI</name>
<dbReference type="EMBL" id="KV875109">
    <property type="protein sequence ID" value="OIW23016.1"/>
    <property type="molecule type" value="Genomic_DNA"/>
</dbReference>
<proteinExistence type="predicted"/>
<dbReference type="InParanoid" id="A0A1J7IZH2"/>
<feature type="domain" description="F-box" evidence="1">
    <location>
        <begin position="15"/>
        <end position="67"/>
    </location>
</feature>
<organism evidence="2 3">
    <name type="scientific">Coniochaeta ligniaria NRRL 30616</name>
    <dbReference type="NCBI Taxonomy" id="1408157"/>
    <lineage>
        <taxon>Eukaryota</taxon>
        <taxon>Fungi</taxon>
        <taxon>Dikarya</taxon>
        <taxon>Ascomycota</taxon>
        <taxon>Pezizomycotina</taxon>
        <taxon>Sordariomycetes</taxon>
        <taxon>Sordariomycetidae</taxon>
        <taxon>Coniochaetales</taxon>
        <taxon>Coniochaetaceae</taxon>
        <taxon>Coniochaeta</taxon>
    </lineage>
</organism>
<reference evidence="2 3" key="1">
    <citation type="submission" date="2016-10" db="EMBL/GenBank/DDBJ databases">
        <title>Draft genome sequence of Coniochaeta ligniaria NRRL30616, a lignocellulolytic fungus for bioabatement of inhibitors in plant biomass hydrolysates.</title>
        <authorList>
            <consortium name="DOE Joint Genome Institute"/>
            <person name="Jimenez D.J."/>
            <person name="Hector R.E."/>
            <person name="Riley R."/>
            <person name="Sun H."/>
            <person name="Grigoriev I.V."/>
            <person name="Van Elsas J.D."/>
            <person name="Nichols N.N."/>
        </authorList>
    </citation>
    <scope>NUCLEOTIDE SEQUENCE [LARGE SCALE GENOMIC DNA]</scope>
    <source>
        <strain evidence="2 3">NRRL 30616</strain>
    </source>
</reference>
<dbReference type="Pfam" id="PF12937">
    <property type="entry name" value="F-box-like"/>
    <property type="match status" value="1"/>
</dbReference>
<dbReference type="SUPFAM" id="SSF81383">
    <property type="entry name" value="F-box domain"/>
    <property type="match status" value="1"/>
</dbReference>
<evidence type="ECO:0000313" key="3">
    <source>
        <dbReference type="Proteomes" id="UP000182658"/>
    </source>
</evidence>
<evidence type="ECO:0000313" key="2">
    <source>
        <dbReference type="EMBL" id="OIW23016.1"/>
    </source>
</evidence>
<dbReference type="InterPro" id="IPR001810">
    <property type="entry name" value="F-box_dom"/>
</dbReference>
<dbReference type="OrthoDB" id="4191831at2759"/>
<dbReference type="InterPro" id="IPR036047">
    <property type="entry name" value="F-box-like_dom_sf"/>
</dbReference>
<sequence length="482" mass="55289">MPHQSFSPSRPESTGVNLLTFPAEILRSIFELLSPAEFRSMCLVCKAIRPHAEPLLYSRIDFAWLDKAPPITSLLRTILARPQLAAHIKSVTLGGHIRVEVTDNGSPYIRNYRFVKVPVTEEDSGPPIAFVESLKLSDDGFWVQELRAGTMDAYVAVLLSQLHNLRRLHMRGHFARETILLGTLFWSTLCEGVDRGLPDFRYLEEVSVVKEWSSYRNTQDLLPLFYLPALKHMKLWLDNPAYLNPDTMIAWPTGQVPNASTLRSLELISTREPQLWHILAATTGLQSLKWAWNHDKDTEDSVIKPVVDLDEIVRVLTPVKHTLTRLEIEAFTDLGAPPIQEPRLNFKGSLRSLREFIKLKSLHLPLEFLVAALSPDRAKPFAEFLPRFLEHLTVQTQLLCQDDYAWTGPTILDAVRPWLNIWRDYTPNLRVFHLMVDLDPWEWTDSMRDELIELGATAGLPIQVTESKELKRSRVRFANRQR</sequence>
<gene>
    <name evidence="2" type="ORF">CONLIGDRAFT_146120</name>
</gene>
<evidence type="ECO:0000259" key="1">
    <source>
        <dbReference type="PROSITE" id="PS50181"/>
    </source>
</evidence>
<protein>
    <recommendedName>
        <fullName evidence="1">F-box domain-containing protein</fullName>
    </recommendedName>
</protein>
<dbReference type="PROSITE" id="PS50181">
    <property type="entry name" value="FBOX"/>
    <property type="match status" value="1"/>
</dbReference>